<evidence type="ECO:0000256" key="6">
    <source>
        <dbReference type="SAM" id="Phobius"/>
    </source>
</evidence>
<evidence type="ECO:0000313" key="8">
    <source>
        <dbReference type="EMBL" id="KAF8820639.1"/>
    </source>
</evidence>
<comment type="subcellular location">
    <subcellularLocation>
        <location evidence="1">Membrane</location>
        <topology evidence="1">Multi-pass membrane protein</topology>
    </subcellularLocation>
</comment>
<reference evidence="8 9" key="1">
    <citation type="journal article" date="2020" name="bioRxiv">
        <title>Metabolic contributions of an alphaproteobacterial endosymbiont in the apicomplexan Cardiosporidium cionae.</title>
        <authorList>
            <person name="Hunter E.S."/>
            <person name="Paight C.J."/>
            <person name="Lane C.E."/>
        </authorList>
    </citation>
    <scope>NUCLEOTIDE SEQUENCE [LARGE SCALE GENOMIC DNA]</scope>
    <source>
        <strain evidence="8">ESH_2018</strain>
    </source>
</reference>
<dbReference type="InterPro" id="IPR000620">
    <property type="entry name" value="EamA_dom"/>
</dbReference>
<dbReference type="EMBL" id="JADAQX010000337">
    <property type="protein sequence ID" value="KAF8820639.1"/>
    <property type="molecule type" value="Genomic_DNA"/>
</dbReference>
<evidence type="ECO:0000256" key="2">
    <source>
        <dbReference type="ARBA" id="ARBA00022692"/>
    </source>
</evidence>
<name>A0ABQ7J9L0_9APIC</name>
<keyword evidence="9" id="KW-1185">Reference proteome</keyword>
<organism evidence="8 9">
    <name type="scientific">Cardiosporidium cionae</name>
    <dbReference type="NCBI Taxonomy" id="476202"/>
    <lineage>
        <taxon>Eukaryota</taxon>
        <taxon>Sar</taxon>
        <taxon>Alveolata</taxon>
        <taxon>Apicomplexa</taxon>
        <taxon>Aconoidasida</taxon>
        <taxon>Nephromycida</taxon>
        <taxon>Cardiosporidium</taxon>
    </lineage>
</organism>
<feature type="region of interest" description="Disordered" evidence="5">
    <location>
        <begin position="14"/>
        <end position="34"/>
    </location>
</feature>
<dbReference type="Pfam" id="PF00892">
    <property type="entry name" value="EamA"/>
    <property type="match status" value="2"/>
</dbReference>
<dbReference type="Proteomes" id="UP000823046">
    <property type="component" value="Unassembled WGS sequence"/>
</dbReference>
<feature type="transmembrane region" description="Helical" evidence="6">
    <location>
        <begin position="363"/>
        <end position="385"/>
    </location>
</feature>
<evidence type="ECO:0000259" key="7">
    <source>
        <dbReference type="Pfam" id="PF00892"/>
    </source>
</evidence>
<feature type="transmembrane region" description="Helical" evidence="6">
    <location>
        <begin position="429"/>
        <end position="446"/>
    </location>
</feature>
<evidence type="ECO:0000313" key="9">
    <source>
        <dbReference type="Proteomes" id="UP000823046"/>
    </source>
</evidence>
<comment type="caution">
    <text evidence="8">The sequence shown here is derived from an EMBL/GenBank/DDBJ whole genome shotgun (WGS) entry which is preliminary data.</text>
</comment>
<keyword evidence="2 6" id="KW-0812">Transmembrane</keyword>
<feature type="compositionally biased region" description="Basic and acidic residues" evidence="5">
    <location>
        <begin position="77"/>
        <end position="91"/>
    </location>
</feature>
<feature type="transmembrane region" description="Helical" evidence="6">
    <location>
        <begin position="172"/>
        <end position="192"/>
    </location>
</feature>
<feature type="transmembrane region" description="Helical" evidence="6">
    <location>
        <begin position="198"/>
        <end position="220"/>
    </location>
</feature>
<feature type="transmembrane region" description="Helical" evidence="6">
    <location>
        <begin position="232"/>
        <end position="252"/>
    </location>
</feature>
<evidence type="ECO:0000256" key="5">
    <source>
        <dbReference type="SAM" id="MobiDB-lite"/>
    </source>
</evidence>
<dbReference type="InterPro" id="IPR037185">
    <property type="entry name" value="EmrE-like"/>
</dbReference>
<feature type="transmembrane region" description="Helical" evidence="6">
    <location>
        <begin position="452"/>
        <end position="472"/>
    </location>
</feature>
<keyword evidence="3 6" id="KW-1133">Transmembrane helix</keyword>
<proteinExistence type="predicted"/>
<feature type="transmembrane region" description="Helical" evidence="6">
    <location>
        <begin position="397"/>
        <end position="417"/>
    </location>
</feature>
<evidence type="ECO:0000256" key="4">
    <source>
        <dbReference type="ARBA" id="ARBA00023136"/>
    </source>
</evidence>
<dbReference type="SUPFAM" id="SSF103481">
    <property type="entry name" value="Multidrug resistance efflux transporter EmrE"/>
    <property type="match status" value="2"/>
</dbReference>
<feature type="transmembrane region" description="Helical" evidence="6">
    <location>
        <begin position="290"/>
        <end position="312"/>
    </location>
</feature>
<keyword evidence="4 6" id="KW-0472">Membrane</keyword>
<feature type="transmembrane region" description="Helical" evidence="6">
    <location>
        <begin position="264"/>
        <end position="281"/>
    </location>
</feature>
<accession>A0ABQ7J9L0</accession>
<dbReference type="PANTHER" id="PTHR22911:SF6">
    <property type="entry name" value="SOLUTE CARRIER FAMILY 35 MEMBER G1"/>
    <property type="match status" value="1"/>
</dbReference>
<evidence type="ECO:0000256" key="3">
    <source>
        <dbReference type="ARBA" id="ARBA00022989"/>
    </source>
</evidence>
<dbReference type="PANTHER" id="PTHR22911">
    <property type="entry name" value="ACYL-MALONYL CONDENSING ENZYME-RELATED"/>
    <property type="match status" value="1"/>
</dbReference>
<feature type="domain" description="EamA" evidence="7">
    <location>
        <begin position="170"/>
        <end position="303"/>
    </location>
</feature>
<feature type="transmembrane region" description="Helical" evidence="6">
    <location>
        <begin position="332"/>
        <end position="351"/>
    </location>
</feature>
<protein>
    <submittedName>
        <fullName evidence="8">Solute carrier family 35 member G1</fullName>
    </submittedName>
</protein>
<feature type="compositionally biased region" description="Low complexity" evidence="5">
    <location>
        <begin position="14"/>
        <end position="26"/>
    </location>
</feature>
<feature type="domain" description="EamA" evidence="7">
    <location>
        <begin position="336"/>
        <end position="470"/>
    </location>
</feature>
<sequence length="474" mass="52469">MFAVSETRMPAIPLSTLPPLASASPLPSQPPTAIGSEQGLLQRVYSWFSTKTFRSVRDISIKSSVQSSRRYIPLHSVENEASEKGSRKGSEHDEDVSGVSPHVSEKDPSSPSAIEALHLVDDTLTEDSLLELLSTTSALEGSPSLSAKDSRPLPHTSFTLIMDCFRNQEGKILLLVSAVLYSFVAMAVKFCFRFIPPVIVVFCQSISYIVYATFATFFIYGTNPVGQSTRHVRTLLICRGLSGSTGFFLYYFSMERLPIGDATAIYFTSPFYTALLSYFWTKDAFTKREIIAGLLGFIGVFTIARPEFVFGLHENSSLPEAVSMPHFWNRNLALSAVTLGAFVGSISLILIRNIGDRVNPAVSSFYFGAWASAVSFIMLLISLWSSNKSLFFANIPWYYWICSILIGLLSFLAQISLSKALQTESALRAAITRNLDIVLAYIYQVAIFNDEFSLWSLLGSILIITTTVYLLFSR</sequence>
<evidence type="ECO:0000256" key="1">
    <source>
        <dbReference type="ARBA" id="ARBA00004141"/>
    </source>
</evidence>
<feature type="region of interest" description="Disordered" evidence="5">
    <location>
        <begin position="76"/>
        <end position="111"/>
    </location>
</feature>
<gene>
    <name evidence="8" type="ORF">IE077_000438</name>
</gene>